<organism evidence="1">
    <name type="scientific">Cacopsylla melanoneura</name>
    <dbReference type="NCBI Taxonomy" id="428564"/>
    <lineage>
        <taxon>Eukaryota</taxon>
        <taxon>Metazoa</taxon>
        <taxon>Ecdysozoa</taxon>
        <taxon>Arthropoda</taxon>
        <taxon>Hexapoda</taxon>
        <taxon>Insecta</taxon>
        <taxon>Pterygota</taxon>
        <taxon>Neoptera</taxon>
        <taxon>Paraneoptera</taxon>
        <taxon>Hemiptera</taxon>
        <taxon>Sternorrhyncha</taxon>
        <taxon>Psylloidea</taxon>
        <taxon>Psyllidae</taxon>
        <taxon>Psyllinae</taxon>
        <taxon>Cacopsylla</taxon>
    </lineage>
</organism>
<proteinExistence type="predicted"/>
<sequence>MFLLLASPRYSSKASHSLTHIIPLSSVLILKKFMMFLPKVNEHLATSDEVLANRCVKLDEIAVTYSHLIRKLLKCLIPMTVEYLIDHSLTLNDSLINSSLILKLMSDRVKVNHSIRSNIVFKAVSL</sequence>
<reference evidence="1" key="1">
    <citation type="submission" date="2021-05" db="EMBL/GenBank/DDBJ databases">
        <authorList>
            <person name="Alioto T."/>
            <person name="Alioto T."/>
            <person name="Gomez Garrido J."/>
        </authorList>
    </citation>
    <scope>NUCLEOTIDE SEQUENCE</scope>
</reference>
<dbReference type="AlphaFoldDB" id="A0A8D8XXE4"/>
<protein>
    <submittedName>
        <fullName evidence="1">Uncharacterized protein</fullName>
    </submittedName>
</protein>
<accession>A0A8D8XXE4</accession>
<evidence type="ECO:0000313" key="1">
    <source>
        <dbReference type="EMBL" id="CAG6712993.1"/>
    </source>
</evidence>
<dbReference type="EMBL" id="HBUF01350034">
    <property type="protein sequence ID" value="CAG6712993.1"/>
    <property type="molecule type" value="Transcribed_RNA"/>
</dbReference>
<name>A0A8D8XXE4_9HEMI</name>